<proteinExistence type="predicted"/>
<keyword evidence="2" id="KW-0547">Nucleotide-binding</keyword>
<comment type="caution">
    <text evidence="7">The sequence shown here is derived from an EMBL/GenBank/DDBJ whole genome shotgun (WGS) entry which is preliminary data.</text>
</comment>
<dbReference type="InterPro" id="IPR003593">
    <property type="entry name" value="AAA+_ATPase"/>
</dbReference>
<feature type="region of interest" description="Disordered" evidence="5">
    <location>
        <begin position="160"/>
        <end position="181"/>
    </location>
</feature>
<dbReference type="GO" id="GO:0016887">
    <property type="term" value="F:ATP hydrolysis activity"/>
    <property type="evidence" value="ECO:0007669"/>
    <property type="project" value="InterPro"/>
</dbReference>
<dbReference type="EMBL" id="LCUC01000156">
    <property type="protein sequence ID" value="KKY35502.1"/>
    <property type="molecule type" value="Genomic_DNA"/>
</dbReference>
<dbReference type="OrthoDB" id="39734at2759"/>
<gene>
    <name evidence="7" type="ORF">UCDDA912_g04552</name>
</gene>
<dbReference type="Pfam" id="PF00004">
    <property type="entry name" value="AAA"/>
    <property type="match status" value="1"/>
</dbReference>
<reference evidence="7 8" key="1">
    <citation type="submission" date="2015-05" db="EMBL/GenBank/DDBJ databases">
        <title>Distinctive expansion of gene families associated with plant cell wall degradation and secondary metabolism in the genomes of grapevine trunk pathogens.</title>
        <authorList>
            <person name="Lawrence D.P."/>
            <person name="Travadon R."/>
            <person name="Rolshausen P.E."/>
            <person name="Baumgartner K."/>
        </authorList>
    </citation>
    <scope>NUCLEOTIDE SEQUENCE [LARGE SCALE GENOMIC DNA]</scope>
    <source>
        <strain evidence="7">DA912</strain>
    </source>
</reference>
<feature type="region of interest" description="Disordered" evidence="5">
    <location>
        <begin position="11"/>
        <end position="49"/>
    </location>
</feature>
<evidence type="ECO:0000313" key="7">
    <source>
        <dbReference type="EMBL" id="KKY35502.1"/>
    </source>
</evidence>
<feature type="compositionally biased region" description="Basic and acidic residues" evidence="5">
    <location>
        <begin position="23"/>
        <end position="34"/>
    </location>
</feature>
<evidence type="ECO:0000313" key="8">
    <source>
        <dbReference type="Proteomes" id="UP000034680"/>
    </source>
</evidence>
<reference evidence="7 8" key="2">
    <citation type="submission" date="2015-05" db="EMBL/GenBank/DDBJ databases">
        <authorList>
            <person name="Morales-Cruz A."/>
            <person name="Amrine K.C."/>
            <person name="Cantu D."/>
        </authorList>
    </citation>
    <scope>NUCLEOTIDE SEQUENCE [LARGE SCALE GENOMIC DNA]</scope>
    <source>
        <strain evidence="7">DA912</strain>
    </source>
</reference>
<evidence type="ECO:0000256" key="3">
    <source>
        <dbReference type="ARBA" id="ARBA00022787"/>
    </source>
</evidence>
<dbReference type="InterPro" id="IPR041569">
    <property type="entry name" value="AAA_lid_3"/>
</dbReference>
<protein>
    <submittedName>
        <fullName evidence="7">Putative atpase family aaa domain-containing protein 1</fullName>
    </submittedName>
</protein>
<evidence type="ECO:0000256" key="4">
    <source>
        <dbReference type="ARBA" id="ARBA00022840"/>
    </source>
</evidence>
<dbReference type="PANTHER" id="PTHR45644:SF56">
    <property type="entry name" value="AAA ATPASE, PUTATIVE (AFU_ORTHOLOGUE AFUA_2G12920)-RELATED"/>
    <property type="match status" value="1"/>
</dbReference>
<evidence type="ECO:0000256" key="1">
    <source>
        <dbReference type="ARBA" id="ARBA00004572"/>
    </source>
</evidence>
<sequence length="619" mass="69182">MVFCRSICDDCKDSRGDDEDNEDGMRESSVRTEESTSEPEPGVSAQEPTRNTIHYKTFVELRDTILAKFVLDQDGKIGRPEDLGVVFCMKKGDKNVMDAAWISQAGVQLAKAMGVSLVTLDFEDLEELACAFYHQDREKPECKETDGKETDGAVTAIPNPTDTRIDNSGIDEARKDDDSVENAWKPDMDSFTTFLDRYFATRSKRKATAPSTRLNQRAMSTVLDAFGSSSPSNGDEAISRVKTQLLGRAWKKRTLGYSDIAAVLRRVGVLMPSPAGTLEKESKKNANDLLDSLNLNKHEESLSECVVSRDKLEMSWDDVIVDEETKELMQQILSSHRFDFTSESKFLQRELRVGGALLYGPPGTGKTHLSRAVAKASGSHVLAIDAATLQSKWVGEAEKLVQAAFTLATKLFPCVLFMDEVDSLFYRRSSDNKSWERSFLTQFLQQLDGINKDAKAPLVIVATNRPWDLDEAFLRRLPLKLYFGLPNTESRARILRIFLKEDDLDPAVDIDGLARATEKYSGSDLKSLCAHAALVWRVEETRRDSLLCSMPTKSPASSEGPKKLRLRVEHFVKALDRVQPNDAEDLVRNLEKFSKKYNPRASRPDKVSSLQPTGQVGAR</sequence>
<keyword evidence="8" id="KW-1185">Reference proteome</keyword>
<evidence type="ECO:0000256" key="2">
    <source>
        <dbReference type="ARBA" id="ARBA00022741"/>
    </source>
</evidence>
<keyword evidence="4" id="KW-0067">ATP-binding</keyword>
<dbReference type="InterPro" id="IPR027417">
    <property type="entry name" value="P-loop_NTPase"/>
</dbReference>
<dbReference type="Proteomes" id="UP000034680">
    <property type="component" value="Unassembled WGS sequence"/>
</dbReference>
<dbReference type="GO" id="GO:0005741">
    <property type="term" value="C:mitochondrial outer membrane"/>
    <property type="evidence" value="ECO:0007669"/>
    <property type="project" value="UniProtKB-SubCell"/>
</dbReference>
<name>A0A0G2FMC1_9PEZI</name>
<dbReference type="InterPro" id="IPR003959">
    <property type="entry name" value="ATPase_AAA_core"/>
</dbReference>
<feature type="region of interest" description="Disordered" evidence="5">
    <location>
        <begin position="594"/>
        <end position="619"/>
    </location>
</feature>
<keyword evidence="3" id="KW-1000">Mitochondrion outer membrane</keyword>
<dbReference type="Gene3D" id="1.10.8.60">
    <property type="match status" value="1"/>
</dbReference>
<organism evidence="7 8">
    <name type="scientific">Diaporthe ampelina</name>
    <dbReference type="NCBI Taxonomy" id="1214573"/>
    <lineage>
        <taxon>Eukaryota</taxon>
        <taxon>Fungi</taxon>
        <taxon>Dikarya</taxon>
        <taxon>Ascomycota</taxon>
        <taxon>Pezizomycotina</taxon>
        <taxon>Sordariomycetes</taxon>
        <taxon>Sordariomycetidae</taxon>
        <taxon>Diaporthales</taxon>
        <taxon>Diaporthaceae</taxon>
        <taxon>Diaporthe</taxon>
    </lineage>
</organism>
<evidence type="ECO:0000256" key="5">
    <source>
        <dbReference type="SAM" id="MobiDB-lite"/>
    </source>
</evidence>
<dbReference type="SMART" id="SM00382">
    <property type="entry name" value="AAA"/>
    <property type="match status" value="1"/>
</dbReference>
<dbReference type="PANTHER" id="PTHR45644">
    <property type="entry name" value="AAA ATPASE, PUTATIVE (AFU_ORTHOLOGUE AFUA_2G12920)-RELATED-RELATED"/>
    <property type="match status" value="1"/>
</dbReference>
<keyword evidence="3" id="KW-0472">Membrane</keyword>
<dbReference type="SUPFAM" id="SSF52540">
    <property type="entry name" value="P-loop containing nucleoside triphosphate hydrolases"/>
    <property type="match status" value="1"/>
</dbReference>
<accession>A0A0G2FMC1</accession>
<dbReference type="Pfam" id="PF17862">
    <property type="entry name" value="AAA_lid_3"/>
    <property type="match status" value="1"/>
</dbReference>
<evidence type="ECO:0000259" key="6">
    <source>
        <dbReference type="SMART" id="SM00382"/>
    </source>
</evidence>
<dbReference type="GO" id="GO:0005524">
    <property type="term" value="F:ATP binding"/>
    <property type="evidence" value="ECO:0007669"/>
    <property type="project" value="UniProtKB-KW"/>
</dbReference>
<keyword evidence="3" id="KW-0496">Mitochondrion</keyword>
<dbReference type="AlphaFoldDB" id="A0A0G2FMC1"/>
<dbReference type="STRING" id="1214573.A0A0G2FMC1"/>
<dbReference type="Gene3D" id="3.40.50.300">
    <property type="entry name" value="P-loop containing nucleotide triphosphate hydrolases"/>
    <property type="match status" value="1"/>
</dbReference>
<feature type="domain" description="AAA+ ATPase" evidence="6">
    <location>
        <begin position="352"/>
        <end position="487"/>
    </location>
</feature>
<feature type="compositionally biased region" description="Polar residues" evidence="5">
    <location>
        <begin position="608"/>
        <end position="619"/>
    </location>
</feature>
<comment type="subcellular location">
    <subcellularLocation>
        <location evidence="1">Mitochondrion outer membrane</location>
        <topology evidence="1">Single-pass membrane protein</topology>
    </subcellularLocation>
</comment>
<dbReference type="InterPro" id="IPR051701">
    <property type="entry name" value="Mito_OM_Translocase_MSP1"/>
</dbReference>